<protein>
    <recommendedName>
        <fullName evidence="4">Zn(2)-C6 fungal-type domain-containing protein</fullName>
    </recommendedName>
</protein>
<keyword evidence="6" id="KW-1185">Reference proteome</keyword>
<dbReference type="InterPro" id="IPR050613">
    <property type="entry name" value="Sec_Metabolite_Reg"/>
</dbReference>
<dbReference type="PROSITE" id="PS00463">
    <property type="entry name" value="ZN2_CY6_FUNGAL_1"/>
    <property type="match status" value="1"/>
</dbReference>
<dbReference type="Proteomes" id="UP000799118">
    <property type="component" value="Unassembled WGS sequence"/>
</dbReference>
<sequence>MLLILGVLRAKWGTYLSLQFELKSDALPSALRSDRTSNRYKYPSFKPLTYVDIMPATTTSRRKSQSPSELEPLTGGNDCKKRRNRAILSCLSCHTSKRMCDRKRPACTRCIELGMTGQCVYEVDEYCQRLSSQDLDQCSSLRKRVAELEGELNRRHSHWPSEFSNFGQYSDDANILNTPLSSFPSSPTPSLDLSTFPMGPSSHVGINDASVDLISILAQSPRSIGYDDNMEMRQQFSSGTAMNTPCHNTIQPCTCVQDASNYQAMLELSLRLRKAIGVLGQYPLHQGVGRYCLLNQTLMELDNLTNGYTLVC</sequence>
<dbReference type="InterPro" id="IPR001138">
    <property type="entry name" value="Zn2Cys6_DnaBD"/>
</dbReference>
<proteinExistence type="predicted"/>
<dbReference type="Gene3D" id="4.10.240.10">
    <property type="entry name" value="Zn(2)-C6 fungal-type DNA-binding domain"/>
    <property type="match status" value="1"/>
</dbReference>
<dbReference type="PROSITE" id="PS50048">
    <property type="entry name" value="ZN2_CY6_FUNGAL_2"/>
    <property type="match status" value="1"/>
</dbReference>
<evidence type="ECO:0000313" key="5">
    <source>
        <dbReference type="EMBL" id="KAE9406634.1"/>
    </source>
</evidence>
<dbReference type="Pfam" id="PF00172">
    <property type="entry name" value="Zn_clus"/>
    <property type="match status" value="1"/>
</dbReference>
<comment type="subcellular location">
    <subcellularLocation>
        <location evidence="1">Nucleus</location>
    </subcellularLocation>
</comment>
<accession>A0A6A4ICV9</accession>
<dbReference type="CDD" id="cd00067">
    <property type="entry name" value="GAL4"/>
    <property type="match status" value="1"/>
</dbReference>
<organism evidence="5 6">
    <name type="scientific">Gymnopus androsaceus JB14</name>
    <dbReference type="NCBI Taxonomy" id="1447944"/>
    <lineage>
        <taxon>Eukaryota</taxon>
        <taxon>Fungi</taxon>
        <taxon>Dikarya</taxon>
        <taxon>Basidiomycota</taxon>
        <taxon>Agaricomycotina</taxon>
        <taxon>Agaricomycetes</taxon>
        <taxon>Agaricomycetidae</taxon>
        <taxon>Agaricales</taxon>
        <taxon>Marasmiineae</taxon>
        <taxon>Omphalotaceae</taxon>
        <taxon>Gymnopus</taxon>
    </lineage>
</organism>
<dbReference type="SMART" id="SM00066">
    <property type="entry name" value="GAL4"/>
    <property type="match status" value="1"/>
</dbReference>
<dbReference type="GO" id="GO:0000981">
    <property type="term" value="F:DNA-binding transcription factor activity, RNA polymerase II-specific"/>
    <property type="evidence" value="ECO:0007669"/>
    <property type="project" value="InterPro"/>
</dbReference>
<evidence type="ECO:0000256" key="2">
    <source>
        <dbReference type="ARBA" id="ARBA00023242"/>
    </source>
</evidence>
<feature type="region of interest" description="Disordered" evidence="3">
    <location>
        <begin position="58"/>
        <end position="77"/>
    </location>
</feature>
<evidence type="ECO:0000256" key="1">
    <source>
        <dbReference type="ARBA" id="ARBA00004123"/>
    </source>
</evidence>
<dbReference type="OrthoDB" id="2269373at2759"/>
<feature type="domain" description="Zn(2)-C6 fungal-type" evidence="4">
    <location>
        <begin position="89"/>
        <end position="121"/>
    </location>
</feature>
<dbReference type="GO" id="GO:0008270">
    <property type="term" value="F:zinc ion binding"/>
    <property type="evidence" value="ECO:0007669"/>
    <property type="project" value="InterPro"/>
</dbReference>
<dbReference type="GO" id="GO:0005634">
    <property type="term" value="C:nucleus"/>
    <property type="evidence" value="ECO:0007669"/>
    <property type="project" value="UniProtKB-SubCell"/>
</dbReference>
<dbReference type="SUPFAM" id="SSF57701">
    <property type="entry name" value="Zn2/Cys6 DNA-binding domain"/>
    <property type="match status" value="1"/>
</dbReference>
<gene>
    <name evidence="5" type="ORF">BT96DRAFT_223849</name>
</gene>
<evidence type="ECO:0000259" key="4">
    <source>
        <dbReference type="PROSITE" id="PS50048"/>
    </source>
</evidence>
<dbReference type="PANTHER" id="PTHR31001:SF81">
    <property type="entry name" value="ZN(II)2CYS6 TRANSCRIPTION FACTOR"/>
    <property type="match status" value="1"/>
</dbReference>
<dbReference type="AlphaFoldDB" id="A0A6A4ICV9"/>
<reference evidence="5" key="1">
    <citation type="journal article" date="2019" name="Environ. Microbiol.">
        <title>Fungal ecological strategies reflected in gene transcription - a case study of two litter decomposers.</title>
        <authorList>
            <person name="Barbi F."/>
            <person name="Kohler A."/>
            <person name="Barry K."/>
            <person name="Baskaran P."/>
            <person name="Daum C."/>
            <person name="Fauchery L."/>
            <person name="Ihrmark K."/>
            <person name="Kuo A."/>
            <person name="LaButti K."/>
            <person name="Lipzen A."/>
            <person name="Morin E."/>
            <person name="Grigoriev I.V."/>
            <person name="Henrissat B."/>
            <person name="Lindahl B."/>
            <person name="Martin F."/>
        </authorList>
    </citation>
    <scope>NUCLEOTIDE SEQUENCE</scope>
    <source>
        <strain evidence="5">JB14</strain>
    </source>
</reference>
<evidence type="ECO:0000256" key="3">
    <source>
        <dbReference type="SAM" id="MobiDB-lite"/>
    </source>
</evidence>
<dbReference type="InterPro" id="IPR036864">
    <property type="entry name" value="Zn2-C6_fun-type_DNA-bd_sf"/>
</dbReference>
<dbReference type="EMBL" id="ML769401">
    <property type="protein sequence ID" value="KAE9406634.1"/>
    <property type="molecule type" value="Genomic_DNA"/>
</dbReference>
<name>A0A6A4ICV9_9AGAR</name>
<keyword evidence="2" id="KW-0539">Nucleus</keyword>
<dbReference type="PANTHER" id="PTHR31001">
    <property type="entry name" value="UNCHARACTERIZED TRANSCRIPTIONAL REGULATORY PROTEIN"/>
    <property type="match status" value="1"/>
</dbReference>
<evidence type="ECO:0000313" key="6">
    <source>
        <dbReference type="Proteomes" id="UP000799118"/>
    </source>
</evidence>